<dbReference type="InterPro" id="IPR015813">
    <property type="entry name" value="Pyrv/PenolPyrv_kinase-like_dom"/>
</dbReference>
<dbReference type="RefSeq" id="WP_283535406.1">
    <property type="nucleotide sequence ID" value="NZ_CP073633.1"/>
</dbReference>
<dbReference type="InterPro" id="IPR039556">
    <property type="entry name" value="ICL/PEPM"/>
</dbReference>
<dbReference type="AlphaFoldDB" id="A0AAX3WFP6"/>
<organism evidence="1 2">
    <name type="scientific">Methylorubrum extorquens</name>
    <name type="common">Methylobacterium dichloromethanicum</name>
    <name type="synonym">Methylobacterium extorquens</name>
    <dbReference type="NCBI Taxonomy" id="408"/>
    <lineage>
        <taxon>Bacteria</taxon>
        <taxon>Pseudomonadati</taxon>
        <taxon>Pseudomonadota</taxon>
        <taxon>Alphaproteobacteria</taxon>
        <taxon>Hyphomicrobiales</taxon>
        <taxon>Methylobacteriaceae</taxon>
        <taxon>Methylorubrum</taxon>
    </lineage>
</organism>
<dbReference type="PANTHER" id="PTHR42905">
    <property type="entry name" value="PHOSPHOENOLPYRUVATE CARBOXYLASE"/>
    <property type="match status" value="1"/>
</dbReference>
<protein>
    <submittedName>
        <fullName evidence="1">Isocitrate lyase/phosphoenolpyruvate mutase family protein</fullName>
    </submittedName>
</protein>
<sequence length="292" mass="31208">MAPDLGRVDRLARALELRRGRAAAASAGRFQDLMMTDRSTAATAEKRRAFRNLHASGFFLLPNAWDRGSAVRLAKLGFKAIASTSAGAAWSAGKEDGELGLEAILDHLRMLVASTHLPVNADFENGFADCPKDVARNVALAVDTGVAALSIEDWSGTAMYKTDRAVERIAAARSAMDAIDPTVMLIGRNENFRVPDMSVSASITRAVAYADAGADCLFVPFILDHGAVAELVAAVAPKPVNVVVHQYDADIRAFAERGVRRCSVGGSLARKTWEAFDAAAQILRRYDGDDGC</sequence>
<name>A0AAX3WFP6_METEX</name>
<dbReference type="GO" id="GO:0016829">
    <property type="term" value="F:lyase activity"/>
    <property type="evidence" value="ECO:0007669"/>
    <property type="project" value="UniProtKB-KW"/>
</dbReference>
<dbReference type="Proteomes" id="UP001223720">
    <property type="component" value="Chromosome"/>
</dbReference>
<proteinExistence type="predicted"/>
<accession>A0AAX3WFP6</accession>
<evidence type="ECO:0000313" key="1">
    <source>
        <dbReference type="EMBL" id="WHQ69333.1"/>
    </source>
</evidence>
<dbReference type="CDD" id="cd00377">
    <property type="entry name" value="ICL_PEPM"/>
    <property type="match status" value="1"/>
</dbReference>
<dbReference type="EMBL" id="CP073633">
    <property type="protein sequence ID" value="WHQ69333.1"/>
    <property type="molecule type" value="Genomic_DNA"/>
</dbReference>
<dbReference type="SUPFAM" id="SSF51621">
    <property type="entry name" value="Phosphoenolpyruvate/pyruvate domain"/>
    <property type="match status" value="1"/>
</dbReference>
<dbReference type="PANTHER" id="PTHR42905:SF16">
    <property type="entry name" value="CARBOXYPHOSPHONOENOLPYRUVATE PHOSPHONOMUTASE-LIKE PROTEIN (AFU_ORTHOLOGUE AFUA_5G07230)"/>
    <property type="match status" value="1"/>
</dbReference>
<evidence type="ECO:0000313" key="2">
    <source>
        <dbReference type="Proteomes" id="UP001223720"/>
    </source>
</evidence>
<reference evidence="1" key="1">
    <citation type="journal article" date="2022" name="Biotechnol. Bioprocess Eng.">
        <title>Pan-genome Analysis Reveals Comparative Genomic Features of Central Metabolic Pathways in Methylorubrum extorquens.</title>
        <authorList>
            <person name="Lee G.M."/>
            <person name="Scott-Nevros Z.K."/>
            <person name="Lee S.-M."/>
            <person name="Kim D."/>
        </authorList>
    </citation>
    <scope>NUCLEOTIDE SEQUENCE</scope>
    <source>
        <strain evidence="1">ATCC 55366</strain>
    </source>
</reference>
<dbReference type="Pfam" id="PF13714">
    <property type="entry name" value="PEP_mutase"/>
    <property type="match status" value="1"/>
</dbReference>
<gene>
    <name evidence="1" type="ORF">KEC54_23825</name>
</gene>
<dbReference type="Gene3D" id="3.20.20.60">
    <property type="entry name" value="Phosphoenolpyruvate-binding domains"/>
    <property type="match status" value="1"/>
</dbReference>
<keyword evidence="1" id="KW-0456">Lyase</keyword>
<dbReference type="InterPro" id="IPR040442">
    <property type="entry name" value="Pyrv_kinase-like_dom_sf"/>
</dbReference>